<keyword evidence="7" id="KW-1185">Reference proteome</keyword>
<evidence type="ECO:0000256" key="3">
    <source>
        <dbReference type="PIRSR" id="PIRSR601461-1"/>
    </source>
</evidence>
<dbReference type="Gene3D" id="2.40.70.10">
    <property type="entry name" value="Acid Proteases"/>
    <property type="match status" value="2"/>
</dbReference>
<comment type="similarity">
    <text evidence="1 4">Belongs to the peptidase A1 family.</text>
</comment>
<dbReference type="PROSITE" id="PS00141">
    <property type="entry name" value="ASP_PROTEASE"/>
    <property type="match status" value="1"/>
</dbReference>
<sequence>MKLENGRNCLAVALAIFAAKVEGEFKVAFVDDFTHGVVKVGIGSPATTYDLILDTGSANTWVGAEKKFVVTKTSYNTDAAVNVVYPEGSFSGNEYFDTLVLGGTTLKQQAIGVASRSEGYYDVDGILALGPTALSAGTVSGYPVVPTVLDNLYASGIIDTAIVTIGNNLITFGSPLLQISNLMYAPTSSGFWGFDASLTYGSTTLLSNPSVVIDYGTPLIGLSTGSYNSFLKLTGAIQDPQTSLPKLDTCNSLVSLLITFGGQNLYIPPSQYIWPQAQNDYIGGDATKCYLGVTDLESRGSDVVLGYNTLKHFTVVLDKTHSRVGLANLDIEL</sequence>
<accession>A0A3D8SG70</accession>
<feature type="domain" description="Peptidase A1" evidence="5">
    <location>
        <begin position="36"/>
        <end position="327"/>
    </location>
</feature>
<evidence type="ECO:0000259" key="5">
    <source>
        <dbReference type="PROSITE" id="PS51767"/>
    </source>
</evidence>
<evidence type="ECO:0000256" key="2">
    <source>
        <dbReference type="ARBA" id="ARBA00022750"/>
    </source>
</evidence>
<name>A0A3D8SG70_9HELO</name>
<dbReference type="OrthoDB" id="660550at2759"/>
<dbReference type="InterPro" id="IPR033121">
    <property type="entry name" value="PEPTIDASE_A1"/>
</dbReference>
<dbReference type="InterPro" id="IPR034164">
    <property type="entry name" value="Pepsin-like_dom"/>
</dbReference>
<dbReference type="STRING" id="1849047.A0A3D8SG70"/>
<keyword evidence="4" id="KW-0378">Hydrolase</keyword>
<dbReference type="PANTHER" id="PTHR47966:SF51">
    <property type="entry name" value="BETA-SITE APP-CLEAVING ENZYME, ISOFORM A-RELATED"/>
    <property type="match status" value="1"/>
</dbReference>
<dbReference type="Proteomes" id="UP000256645">
    <property type="component" value="Unassembled WGS sequence"/>
</dbReference>
<dbReference type="GO" id="GO:0006508">
    <property type="term" value="P:proteolysis"/>
    <property type="evidence" value="ECO:0007669"/>
    <property type="project" value="UniProtKB-KW"/>
</dbReference>
<reference evidence="6 7" key="1">
    <citation type="journal article" date="2018" name="IMA Fungus">
        <title>IMA Genome-F 9: Draft genome sequence of Annulohypoxylon stygium, Aspergillus mulundensis, Berkeleyomyces basicola (syn. Thielaviopsis basicola), Ceratocystis smalleyi, two Cercospora beticola strains, Coleophoma cylindrospora, Fusarium fracticaudum, Phialophora cf. hyalina, and Morchella septimelata.</title>
        <authorList>
            <person name="Wingfield B.D."/>
            <person name="Bills G.F."/>
            <person name="Dong Y."/>
            <person name="Huang W."/>
            <person name="Nel W.J."/>
            <person name="Swalarsk-Parry B.S."/>
            <person name="Vaghefi N."/>
            <person name="Wilken P.M."/>
            <person name="An Z."/>
            <person name="de Beer Z.W."/>
            <person name="De Vos L."/>
            <person name="Chen L."/>
            <person name="Duong T.A."/>
            <person name="Gao Y."/>
            <person name="Hammerbacher A."/>
            <person name="Kikkert J.R."/>
            <person name="Li Y."/>
            <person name="Li H."/>
            <person name="Li K."/>
            <person name="Li Q."/>
            <person name="Liu X."/>
            <person name="Ma X."/>
            <person name="Naidoo K."/>
            <person name="Pethybridge S.J."/>
            <person name="Sun J."/>
            <person name="Steenkamp E.T."/>
            <person name="van der Nest M.A."/>
            <person name="van Wyk S."/>
            <person name="Wingfield M.J."/>
            <person name="Xiong C."/>
            <person name="Yue Q."/>
            <person name="Zhang X."/>
        </authorList>
    </citation>
    <scope>NUCLEOTIDE SEQUENCE [LARGE SCALE GENOMIC DNA]</scope>
    <source>
        <strain evidence="6 7">BP6252</strain>
    </source>
</reference>
<organism evidence="6 7">
    <name type="scientific">Coleophoma cylindrospora</name>
    <dbReference type="NCBI Taxonomy" id="1849047"/>
    <lineage>
        <taxon>Eukaryota</taxon>
        <taxon>Fungi</taxon>
        <taxon>Dikarya</taxon>
        <taxon>Ascomycota</taxon>
        <taxon>Pezizomycotina</taxon>
        <taxon>Leotiomycetes</taxon>
        <taxon>Helotiales</taxon>
        <taxon>Dermateaceae</taxon>
        <taxon>Coleophoma</taxon>
    </lineage>
</organism>
<dbReference type="InterPro" id="IPR001969">
    <property type="entry name" value="Aspartic_peptidase_AS"/>
</dbReference>
<keyword evidence="2 4" id="KW-0064">Aspartyl protease</keyword>
<feature type="active site" evidence="3">
    <location>
        <position position="214"/>
    </location>
</feature>
<proteinExistence type="inferred from homology"/>
<gene>
    <name evidence="6" type="ORF">BP6252_02886</name>
</gene>
<evidence type="ECO:0000313" key="7">
    <source>
        <dbReference type="Proteomes" id="UP000256645"/>
    </source>
</evidence>
<dbReference type="AlphaFoldDB" id="A0A3D8SG70"/>
<evidence type="ECO:0000256" key="4">
    <source>
        <dbReference type="RuleBase" id="RU000454"/>
    </source>
</evidence>
<dbReference type="PROSITE" id="PS51767">
    <property type="entry name" value="PEPTIDASE_A1"/>
    <property type="match status" value="1"/>
</dbReference>
<protein>
    <recommendedName>
        <fullName evidence="5">Peptidase A1 domain-containing protein</fullName>
    </recommendedName>
</protein>
<feature type="active site" evidence="3">
    <location>
        <position position="54"/>
    </location>
</feature>
<dbReference type="InterPro" id="IPR001461">
    <property type="entry name" value="Aspartic_peptidase_A1"/>
</dbReference>
<evidence type="ECO:0000313" key="6">
    <source>
        <dbReference type="EMBL" id="RDW85296.1"/>
    </source>
</evidence>
<dbReference type="CDD" id="cd05471">
    <property type="entry name" value="pepsin_like"/>
    <property type="match status" value="1"/>
</dbReference>
<comment type="caution">
    <text evidence="6">The sequence shown here is derived from an EMBL/GenBank/DDBJ whole genome shotgun (WGS) entry which is preliminary data.</text>
</comment>
<dbReference type="SUPFAM" id="SSF50630">
    <property type="entry name" value="Acid proteases"/>
    <property type="match status" value="1"/>
</dbReference>
<evidence type="ECO:0000256" key="1">
    <source>
        <dbReference type="ARBA" id="ARBA00007447"/>
    </source>
</evidence>
<dbReference type="PANTHER" id="PTHR47966">
    <property type="entry name" value="BETA-SITE APP-CLEAVING ENZYME, ISOFORM A-RELATED"/>
    <property type="match status" value="1"/>
</dbReference>
<dbReference type="Pfam" id="PF00026">
    <property type="entry name" value="Asp"/>
    <property type="match status" value="1"/>
</dbReference>
<keyword evidence="4" id="KW-0645">Protease</keyword>
<dbReference type="EMBL" id="PDLM01000002">
    <property type="protein sequence ID" value="RDW85296.1"/>
    <property type="molecule type" value="Genomic_DNA"/>
</dbReference>
<dbReference type="PRINTS" id="PR00792">
    <property type="entry name" value="PEPSIN"/>
</dbReference>
<dbReference type="GO" id="GO:0004190">
    <property type="term" value="F:aspartic-type endopeptidase activity"/>
    <property type="evidence" value="ECO:0007669"/>
    <property type="project" value="UniProtKB-KW"/>
</dbReference>
<dbReference type="InterPro" id="IPR021109">
    <property type="entry name" value="Peptidase_aspartic_dom_sf"/>
</dbReference>